<feature type="compositionally biased region" description="Basic and acidic residues" evidence="1">
    <location>
        <begin position="74"/>
        <end position="83"/>
    </location>
</feature>
<keyword evidence="3" id="KW-1185">Reference proteome</keyword>
<gene>
    <name evidence="2" type="ORF">BTJ39_19380</name>
</gene>
<name>A0A1S8YFY7_9GAMM</name>
<accession>A0A1S8YFY7</accession>
<dbReference type="STRING" id="1926881.BTJ39_19380"/>
<protein>
    <submittedName>
        <fullName evidence="2">Uncharacterized protein</fullName>
    </submittedName>
</protein>
<evidence type="ECO:0000256" key="1">
    <source>
        <dbReference type="SAM" id="MobiDB-lite"/>
    </source>
</evidence>
<evidence type="ECO:0000313" key="2">
    <source>
        <dbReference type="EMBL" id="OON37980.1"/>
    </source>
</evidence>
<dbReference type="AlphaFoldDB" id="A0A1S8YFY7"/>
<evidence type="ECO:0000313" key="3">
    <source>
        <dbReference type="Proteomes" id="UP000190667"/>
    </source>
</evidence>
<dbReference type="Proteomes" id="UP000190667">
    <property type="component" value="Unassembled WGS sequence"/>
</dbReference>
<dbReference type="InterPro" id="IPR008964">
    <property type="entry name" value="Invasin/intimin_cell_adhesion"/>
</dbReference>
<comment type="caution">
    <text evidence="2">The sequence shown here is derived from an EMBL/GenBank/DDBJ whole genome shotgun (WGS) entry which is preliminary data.</text>
</comment>
<organism evidence="2 3">
    <name type="scientific">Izhakiella australiensis</name>
    <dbReference type="NCBI Taxonomy" id="1926881"/>
    <lineage>
        <taxon>Bacteria</taxon>
        <taxon>Pseudomonadati</taxon>
        <taxon>Pseudomonadota</taxon>
        <taxon>Gammaproteobacteria</taxon>
        <taxon>Enterobacterales</taxon>
        <taxon>Erwiniaceae</taxon>
        <taxon>Izhakiella</taxon>
    </lineage>
</organism>
<feature type="region of interest" description="Disordered" evidence="1">
    <location>
        <begin position="59"/>
        <end position="83"/>
    </location>
</feature>
<dbReference type="SUPFAM" id="SSF49373">
    <property type="entry name" value="Invasin/intimin cell-adhesion fragments"/>
    <property type="match status" value="1"/>
</dbReference>
<reference evidence="2 3" key="1">
    <citation type="submission" date="2016-12" db="EMBL/GenBank/DDBJ databases">
        <title>Izhakiella australiana sp. nov. of genus Izhakiella isolated from Australian desert.</title>
        <authorList>
            <person name="Ji M."/>
        </authorList>
    </citation>
    <scope>NUCLEOTIDE SEQUENCE [LARGE SCALE GENOMIC DNA]</scope>
    <source>
        <strain evidence="2 3">D4N98</strain>
    </source>
</reference>
<dbReference type="EMBL" id="MRUL01000018">
    <property type="protein sequence ID" value="OON37980.1"/>
    <property type="molecule type" value="Genomic_DNA"/>
</dbReference>
<dbReference type="RefSeq" id="WP_078004365.1">
    <property type="nucleotide sequence ID" value="NZ_MRUL01000018.1"/>
</dbReference>
<proteinExistence type="predicted"/>
<sequence length="365" mass="38754">MAVTNRISIVQGKDVVVSADGNSITLTSGKPVLKVGATNQQGQALTNRNIEVRFQHENGKLADEPGAPTILPEKAGDPEESDTLRPLDKDGFAAFHLHLPVKLKQDIYLYVKLRDEPQEERGTNLFVMQVKLKSSTNPDEDKVTDLKIVSGDKQGILISGGDDFVPLVVQALSNNVPVPGVVVKFGAAEPVAGFGATGCEITPVNEGVTSSPEAHAAAGVRRGTRPGVFTVTATCNNHSVTFHLALLPEVARLKLVSLPVDTWPDVPAVNPKPCIARLVTASNPGQAWPYATVVIQQPMLSGPVEIQPMTFPYKGNLSEKGELPPVGVHFKRNAPSDSSGTLSYSVTVAGSAEKLKASFPLSISH</sequence>